<dbReference type="EMBL" id="WJXB01000013">
    <property type="protein sequence ID" value="MRN56282.1"/>
    <property type="molecule type" value="Genomic_DNA"/>
</dbReference>
<proteinExistence type="predicted"/>
<comment type="caution">
    <text evidence="1">The sequence shown here is derived from an EMBL/GenBank/DDBJ whole genome shotgun (WGS) entry which is preliminary data.</text>
</comment>
<accession>A0A7X2HA02</accession>
<sequence length="147" mass="16945">MSSNRYEDGGDTIQELHNRSQFLMDMSVQFLQYNSPFFCLIFINQAIETMLKALLMKRGAVLIPSYTRTLEETYDLFKESDAALEDISFLESIHYLSLQPAHLQLIQNITSLQLQRLIHRADNLLLQLSLKLIPDSGGIYQAVFKED</sequence>
<keyword evidence="2" id="KW-1185">Reference proteome</keyword>
<dbReference type="RefSeq" id="WP_154121778.1">
    <property type="nucleotide sequence ID" value="NZ_WJXB01000013.1"/>
</dbReference>
<dbReference type="AlphaFoldDB" id="A0A7X2HA02"/>
<evidence type="ECO:0000313" key="1">
    <source>
        <dbReference type="EMBL" id="MRN56282.1"/>
    </source>
</evidence>
<gene>
    <name evidence="1" type="ORF">GJB61_25240</name>
</gene>
<protein>
    <recommendedName>
        <fullName evidence="3">HEPN domain-containing protein</fullName>
    </recommendedName>
</protein>
<organism evidence="1 2">
    <name type="scientific">Paenibacillus monticola</name>
    <dbReference type="NCBI Taxonomy" id="2666075"/>
    <lineage>
        <taxon>Bacteria</taxon>
        <taxon>Bacillati</taxon>
        <taxon>Bacillota</taxon>
        <taxon>Bacilli</taxon>
        <taxon>Bacillales</taxon>
        <taxon>Paenibacillaceae</taxon>
        <taxon>Paenibacillus</taxon>
    </lineage>
</organism>
<dbReference type="Proteomes" id="UP000463051">
    <property type="component" value="Unassembled WGS sequence"/>
</dbReference>
<evidence type="ECO:0000313" key="2">
    <source>
        <dbReference type="Proteomes" id="UP000463051"/>
    </source>
</evidence>
<name>A0A7X2HA02_9BACL</name>
<reference evidence="1 2" key="1">
    <citation type="submission" date="2019-11" db="EMBL/GenBank/DDBJ databases">
        <title>Paenibacillus monticola sp. nov., a novel PGPR strain isolated from mountain sample in China.</title>
        <authorList>
            <person name="Zhao Q."/>
            <person name="Li H.-P."/>
            <person name="Zhang J.-L."/>
        </authorList>
    </citation>
    <scope>NUCLEOTIDE SEQUENCE [LARGE SCALE GENOMIC DNA]</scope>
    <source>
        <strain evidence="1 2">LC-T2</strain>
    </source>
</reference>
<evidence type="ECO:0008006" key="3">
    <source>
        <dbReference type="Google" id="ProtNLM"/>
    </source>
</evidence>